<evidence type="ECO:0000313" key="2">
    <source>
        <dbReference type="EMBL" id="CAB1277372.1"/>
    </source>
</evidence>
<evidence type="ECO:0000313" key="3">
    <source>
        <dbReference type="Proteomes" id="UP000516072"/>
    </source>
</evidence>
<dbReference type="InterPro" id="IPR011646">
    <property type="entry name" value="KAP_P-loop"/>
</dbReference>
<reference evidence="2 3" key="1">
    <citation type="submission" date="2020-03" db="EMBL/GenBank/DDBJ databases">
        <authorList>
            <person name="Picone N."/>
        </authorList>
    </citation>
    <scope>NUCLEOTIDE SEQUENCE [LARGE SCALE GENOMIC DNA]</scope>
    <source>
        <strain evidence="2">NSCAC1</strain>
    </source>
</reference>
<dbReference type="SUPFAM" id="SSF52540">
    <property type="entry name" value="P-loop containing nucleoside triphosphate hydrolases"/>
    <property type="match status" value="1"/>
</dbReference>
<keyword evidence="3" id="KW-1185">Reference proteome</keyword>
<dbReference type="InterPro" id="IPR027417">
    <property type="entry name" value="P-loop_NTPase"/>
</dbReference>
<proteinExistence type="predicted"/>
<dbReference type="Proteomes" id="UP000516072">
    <property type="component" value="Chromosome"/>
</dbReference>
<dbReference type="RefSeq" id="WP_197744291.1">
    <property type="nucleotide sequence ID" value="NZ_LR778175.1"/>
</dbReference>
<dbReference type="Pfam" id="PF07693">
    <property type="entry name" value="KAP_NTPase"/>
    <property type="match status" value="1"/>
</dbReference>
<accession>A0A7G1QBL5</accession>
<sequence length="560" mass="63967">MSIEMIKSEIRYFLTEEDRLALCLNGKWGTGKTHTWKTLLIEAFKNENVSPSKYAYVSLFGLESLGDVRRSLFENTKGSTAFKNTEPFEATTSGILKKLPFLVSKWREWVGAVTRKTPIKIPLIADYSSLVELGFLSVQDQIVCFDDLERMSENLALKDVLGLISFLKEERRCKVVLLLNSEVLEGQNTKDFKNQLEKVIDINLVFSPTAQEAAEIAISDTAIASHEWVKECVVKLEISNIRTIFKLLRIVDRLEKILDGYDKRILKRAIHSACLYGFALYQPRDAPSVKYILNQPSEVYSLLSRGTKEKNPRKIRWSRLLKEYEYHGPNALDIAIFDSIRTGVYDEAKIKEKAQTLFQQLSLDDQYTSFKEIWKIYHDSFDDNADEFTTKLKKSILDCAAVISPSDLSGSIEALKLLGYKGDVKSLIQGYIEKRNDGKEFWLSGASMKDPDPDVAEAFAKKAAEFCDDLKLQDVLTDIARSKKCSKEVFESIDKHSVDDFYEMLKSTKGEALYLAIEGLIIANDTMQSIREKAISVFQWIERESKINHLRAKTKFFDKL</sequence>
<dbReference type="Gene3D" id="3.40.50.300">
    <property type="entry name" value="P-loop containing nucleotide triphosphate hydrolases"/>
    <property type="match status" value="1"/>
</dbReference>
<protein>
    <recommendedName>
        <fullName evidence="1">KAP NTPase domain-containing protein</fullName>
    </recommendedName>
</protein>
<dbReference type="AlphaFoldDB" id="A0A7G1QBL5"/>
<gene>
    <name evidence="2" type="ORF">NSCAC_1637</name>
</gene>
<feature type="domain" description="KAP NTPase" evidence="1">
    <location>
        <begin position="17"/>
        <end position="215"/>
    </location>
</feature>
<organism evidence="2 3">
    <name type="scientific">Candidatus Nitrosacidococcus tergens</name>
    <dbReference type="NCBI Taxonomy" id="553981"/>
    <lineage>
        <taxon>Bacteria</taxon>
        <taxon>Pseudomonadati</taxon>
        <taxon>Pseudomonadota</taxon>
        <taxon>Gammaproteobacteria</taxon>
        <taxon>Chromatiales</taxon>
        <taxon>Chromatiaceae</taxon>
        <taxon>Candidatus Nitrosacidococcus</taxon>
    </lineage>
</organism>
<name>A0A7G1QBL5_9GAMM</name>
<evidence type="ECO:0000259" key="1">
    <source>
        <dbReference type="Pfam" id="PF07693"/>
    </source>
</evidence>
<dbReference type="KEGG" id="ntg:NSCAC_1637"/>
<dbReference type="EMBL" id="LR778175">
    <property type="protein sequence ID" value="CAB1277372.1"/>
    <property type="molecule type" value="Genomic_DNA"/>
</dbReference>